<accession>A0A2H6KJL4</accession>
<reference evidence="3 4" key="1">
    <citation type="journal article" date="2017" name="BMC Genomics">
        <title>Whole-genome assembly of Babesia ovata and comparative genomics between closely related pathogens.</title>
        <authorList>
            <person name="Yamagishi J."/>
            <person name="Asada M."/>
            <person name="Hakimi H."/>
            <person name="Tanaka T.Q."/>
            <person name="Sugimoto C."/>
            <person name="Kawazu S."/>
        </authorList>
    </citation>
    <scope>NUCLEOTIDE SEQUENCE [LARGE SCALE GENOMIC DNA]</scope>
    <source>
        <strain evidence="3 4">Miyake</strain>
    </source>
</reference>
<keyword evidence="2" id="KW-1133">Transmembrane helix</keyword>
<evidence type="ECO:0000313" key="4">
    <source>
        <dbReference type="Proteomes" id="UP000236319"/>
    </source>
</evidence>
<organism evidence="3 4">
    <name type="scientific">Babesia ovata</name>
    <dbReference type="NCBI Taxonomy" id="189622"/>
    <lineage>
        <taxon>Eukaryota</taxon>
        <taxon>Sar</taxon>
        <taxon>Alveolata</taxon>
        <taxon>Apicomplexa</taxon>
        <taxon>Aconoidasida</taxon>
        <taxon>Piroplasmida</taxon>
        <taxon>Babesiidae</taxon>
        <taxon>Babesia</taxon>
    </lineage>
</organism>
<feature type="coiled-coil region" evidence="1">
    <location>
        <begin position="698"/>
        <end position="758"/>
    </location>
</feature>
<evidence type="ECO:0008006" key="5">
    <source>
        <dbReference type="Google" id="ProtNLM"/>
    </source>
</evidence>
<protein>
    <recommendedName>
        <fullName evidence="5">C3H1-type domain-containing protein</fullName>
    </recommendedName>
</protein>
<name>A0A2H6KJL4_9APIC</name>
<keyword evidence="2" id="KW-0472">Membrane</keyword>
<evidence type="ECO:0000256" key="1">
    <source>
        <dbReference type="SAM" id="Coils"/>
    </source>
</evidence>
<feature type="coiled-coil region" evidence="1">
    <location>
        <begin position="63"/>
        <end position="90"/>
    </location>
</feature>
<dbReference type="VEuPathDB" id="PiroplasmaDB:BOVATA_046860"/>
<dbReference type="GeneID" id="39876963"/>
<feature type="transmembrane region" description="Helical" evidence="2">
    <location>
        <begin position="1593"/>
        <end position="1618"/>
    </location>
</feature>
<gene>
    <name evidence="3" type="ORF">BOVATA_046860</name>
</gene>
<evidence type="ECO:0000256" key="2">
    <source>
        <dbReference type="SAM" id="Phobius"/>
    </source>
</evidence>
<comment type="caution">
    <text evidence="3">The sequence shown here is derived from an EMBL/GenBank/DDBJ whole genome shotgun (WGS) entry which is preliminary data.</text>
</comment>
<sequence>MVSLAELSGKLGQFIGNSEVITKAIKDAINSIINSDNEFKSLRKSSSPTPQSSASVPAGLIDTVKLQQKIQRYEAEIASLDSKIKQHKNLKTSVPDDLNKSHESCQSKLQSLQKLKSLNDSLNSLSNNNDDACKNLLKSLCTGLEKFLGFSNGNYTGEGIVYSDLDRLCDGVMSFLHGVLNEVYKNDNLLKYKDPLTTPLAKIKEALYNRERFDSSIRAVSQGIKQWVRGVDGKHNNVTKPLENLERIIDGHLTLDMEKMSLVNKLQNWQSISGLYLQDAEKAERALEVIDGNLRSKIADKIELVKTVVSNFWTSANDRAVTTFVTQLENRFSQHRREVRTHISSQINEVDRILNVKFSSIEKNINEVRLQKTTQIKKIESAVSTAEKLAEDLLSDDKSEGFTQKYKNDITQRFDEIKTEIEKFAKNDDNSTELLKQFGIVNQQVTGLEVDVLADLDRLKEGINELAAGVQNDKAGGNGLVSGELTDLQTAMTNLGSKTLEPITSKSAELWVNYEQESKGKIEGLASHLSSFREAIYGQGGSHDQPAADSLAKCIIDLTAAIGGNGDDADDDDDDDADEDGKLDKAIKKFNDAAEAEIRNAARTAIERALEEFKMKRSDTGEDQINVKAIMGLFEKSRSALTIAVQKIHEELGALKNVPSTVQQNQQTAGYVMDDLKSRIDGILDSIKAINEPIRLAGEALESAIKAVEAALQTARQTANGKLQELKINLQGFVNRALNDLEDSVENMFDSQKKAELKALYTSVSAQVPQIADIIQKDSDTGLKGLMNKLQDTFEIHELYPSGNELRLFAVNVQNFWKEFFGALKEQSDLLSYEERITSVTSSLDSLLDTMFDKKHFHHSVSEKIDALQKALHNFTPTKFAEASPLLNVIKQGVTDLHEELRKQYVSRYSGVHFTGPLVKPKENSKTIPVKVPKQTDDNNELTDEGRNAAKVCATLLAILRRDLNNLREECDTNWKTKKICEVDGDKKNPLGVFLQRCGFQVAKNLLSKEGELKLPINDFTGDNIQLKLNDTISTATQNEHLKTCLLRGDDFNALDILDCLFDHLTQYNKTCHLIIPQSPKSPSSVNEMLQWLVGLRYNPMRQPVVSAFNGLFSDAEKGLAVTAPHDVLSKLSKSTLRPNTLAGTLTVVCRQAEKTLIAIQGYGHSDGRYACEFSDNSRNLMYPTNPAACMDMLIDILCRLQQQLCFLYRQCCVVSKCSGWRDCHYGQHVAGSSWQCNEKQCPDQTCDQTCNQKCKQHPDCGLKSPLQSFLEDGLQGFLPHQFKTPGCKLECTVSNHRGLPCKTPMGFGELATTASHTKTGAYLRDVLYDFCGDASKPLSRLCGYLVCLVNRPPGTLGEMFGFYYSFIHGWSGSGTHRKDGFNKAVISANFENESTSLDIAPIFKSIDHKSGNCMPHLTGDLHALVKCTGTTGDAASHPCGPYMRSLCHDIRGIYSETYAAKYLSWIVYLTETFYKLLSNLYDECNSKCGGEKPRCRKSKCITNCGATKWPMSPESTHDESCHSIVNCTFTLPTLCKYGLYFENTLDLAGMNGMPLKRTCNDFCTLLKTVLNENSVLVKLFHAIDGFLKQIRWPFMTTLLALWSLSLLYLLHIAVVRLDVLRIRSHLRSPASHRIAAQSLLAAARVRALANVKYFSAVIVAFTL</sequence>
<keyword evidence="1" id="KW-0175">Coiled coil</keyword>
<dbReference type="Proteomes" id="UP000236319">
    <property type="component" value="Unassembled WGS sequence"/>
</dbReference>
<proteinExistence type="predicted"/>
<dbReference type="EMBL" id="BDSA01000021">
    <property type="protein sequence ID" value="GBE63193.1"/>
    <property type="molecule type" value="Genomic_DNA"/>
</dbReference>
<evidence type="ECO:0000313" key="3">
    <source>
        <dbReference type="EMBL" id="GBE63193.1"/>
    </source>
</evidence>
<dbReference type="OrthoDB" id="366873at2759"/>
<dbReference type="RefSeq" id="XP_028869436.1">
    <property type="nucleotide sequence ID" value="XM_029013603.1"/>
</dbReference>
<keyword evidence="2" id="KW-0812">Transmembrane</keyword>
<keyword evidence="4" id="KW-1185">Reference proteome</keyword>